<keyword evidence="7" id="KW-0067">ATP-binding</keyword>
<dbReference type="Pfam" id="PF23539">
    <property type="entry name" value="DUF7134"/>
    <property type="match status" value="1"/>
</dbReference>
<feature type="transmembrane region" description="Helical" evidence="11">
    <location>
        <begin position="149"/>
        <end position="169"/>
    </location>
</feature>
<evidence type="ECO:0000256" key="8">
    <source>
        <dbReference type="ARBA" id="ARBA00023012"/>
    </source>
</evidence>
<keyword evidence="11" id="KW-0472">Membrane</keyword>
<evidence type="ECO:0000256" key="4">
    <source>
        <dbReference type="ARBA" id="ARBA00022679"/>
    </source>
</evidence>
<keyword evidence="9" id="KW-0175">Coiled coil</keyword>
<evidence type="ECO:0000256" key="10">
    <source>
        <dbReference type="SAM" id="MobiDB-lite"/>
    </source>
</evidence>
<comment type="catalytic activity">
    <reaction evidence="1">
        <text>ATP + protein L-histidine = ADP + protein N-phospho-L-histidine.</text>
        <dbReference type="EC" id="2.7.13.3"/>
    </reaction>
</comment>
<evidence type="ECO:0000256" key="7">
    <source>
        <dbReference type="ARBA" id="ARBA00022840"/>
    </source>
</evidence>
<dbReference type="GO" id="GO:0016020">
    <property type="term" value="C:membrane"/>
    <property type="evidence" value="ECO:0007669"/>
    <property type="project" value="InterPro"/>
</dbReference>
<dbReference type="EC" id="2.7.13.3" evidence="2"/>
<dbReference type="InterPro" id="IPR011712">
    <property type="entry name" value="Sig_transdc_His_kin_sub3_dim/P"/>
</dbReference>
<evidence type="ECO:0000313" key="15">
    <source>
        <dbReference type="EMBL" id="TDE59683.1"/>
    </source>
</evidence>
<dbReference type="InterPro" id="IPR003594">
    <property type="entry name" value="HATPase_dom"/>
</dbReference>
<dbReference type="InterPro" id="IPR050482">
    <property type="entry name" value="Sensor_HK_TwoCompSys"/>
</dbReference>
<dbReference type="InterPro" id="IPR036890">
    <property type="entry name" value="HATPase_C_sf"/>
</dbReference>
<feature type="transmembrane region" description="Helical" evidence="11">
    <location>
        <begin position="234"/>
        <end position="254"/>
    </location>
</feature>
<keyword evidence="16" id="KW-1185">Reference proteome</keyword>
<organism evidence="15 16">
    <name type="scientific">Nonomuraea mesophila</name>
    <dbReference type="NCBI Taxonomy" id="2530382"/>
    <lineage>
        <taxon>Bacteria</taxon>
        <taxon>Bacillati</taxon>
        <taxon>Actinomycetota</taxon>
        <taxon>Actinomycetes</taxon>
        <taxon>Streptosporangiales</taxon>
        <taxon>Streptosporangiaceae</taxon>
        <taxon>Nonomuraea</taxon>
    </lineage>
</organism>
<dbReference type="InterPro" id="IPR055558">
    <property type="entry name" value="DUF7134"/>
</dbReference>
<keyword evidence="8" id="KW-0902">Two-component regulatory system</keyword>
<evidence type="ECO:0000259" key="12">
    <source>
        <dbReference type="Pfam" id="PF02518"/>
    </source>
</evidence>
<dbReference type="AlphaFoldDB" id="A0A4R5FWX8"/>
<feature type="region of interest" description="Disordered" evidence="10">
    <location>
        <begin position="40"/>
        <end position="71"/>
    </location>
</feature>
<feature type="domain" description="DUF7134" evidence="14">
    <location>
        <begin position="138"/>
        <end position="290"/>
    </location>
</feature>
<evidence type="ECO:0000256" key="2">
    <source>
        <dbReference type="ARBA" id="ARBA00012438"/>
    </source>
</evidence>
<dbReference type="PANTHER" id="PTHR24421:SF10">
    <property type="entry name" value="NITRATE_NITRITE SENSOR PROTEIN NARQ"/>
    <property type="match status" value="1"/>
</dbReference>
<dbReference type="GO" id="GO:0046983">
    <property type="term" value="F:protein dimerization activity"/>
    <property type="evidence" value="ECO:0007669"/>
    <property type="project" value="InterPro"/>
</dbReference>
<evidence type="ECO:0000313" key="16">
    <source>
        <dbReference type="Proteomes" id="UP000295136"/>
    </source>
</evidence>
<sequence length="520" mass="55578">MVLRGDPFQPAVVVTLQYGPWFSGSSWSDAQEQDVRPVIGRSPARPASVSIQASPHPTRRPPAAGPARETYEVGRCRTRRPVDLIAVARGDELCGVSARRSAPYDLSRTGRWRGWDLRWVRRPAAVCSVARVVRRIVARAREHPRVVDAAWAVLVVLANVPVLAAGHAGSAGWGWLFAVCLPLVWRRTAPVLVLYVTVGLSLASYAAGVQEVHPVTAIAVAAYTVGRHRPWRRVLPPVVALGTAFLYGTLVAGLRWDDVVTLTSVVTAAVLLGVTLQTRLAYLAGLKERAERVERERDQQARLAVAAERTRIAREVHDIVTHNLAVMVALSDGAAFTATTAPERAADTMGKVSAAGREALADMRRLLGLLRDGGPDTGEMGKPAPQPGVNDLDLLLDQVREAGVRVTLIREGVPGGWGPGPGLTIYRIVQEALTNTIKHAGPDAAARIRLSYTSSGADLEITDDGRGAPVTAGAGPWPSGHGLAGMAERAAAYGGRIEAGPLPDRGWRVHTRLRFGDGSV</sequence>
<dbReference type="Gene3D" id="3.30.565.10">
    <property type="entry name" value="Histidine kinase-like ATPase, C-terminal domain"/>
    <property type="match status" value="1"/>
</dbReference>
<protein>
    <recommendedName>
        <fullName evidence="2">histidine kinase</fullName>
        <ecNumber evidence="2">2.7.13.3</ecNumber>
    </recommendedName>
</protein>
<feature type="domain" description="Signal transduction histidine kinase subgroup 3 dimerisation and phosphoacceptor" evidence="13">
    <location>
        <begin position="308"/>
        <end position="373"/>
    </location>
</feature>
<keyword evidence="11" id="KW-1133">Transmembrane helix</keyword>
<feature type="coiled-coil region" evidence="9">
    <location>
        <begin position="283"/>
        <end position="310"/>
    </location>
</feature>
<reference evidence="15 16" key="1">
    <citation type="submission" date="2019-03" db="EMBL/GenBank/DDBJ databases">
        <title>Draft genome sequences of novel Actinobacteria.</title>
        <authorList>
            <person name="Sahin N."/>
            <person name="Ay H."/>
            <person name="Saygin H."/>
        </authorList>
    </citation>
    <scope>NUCLEOTIDE SEQUENCE [LARGE SCALE GENOMIC DNA]</scope>
    <source>
        <strain evidence="15 16">6K102</strain>
    </source>
</reference>
<dbReference type="EMBL" id="SMLD01000003">
    <property type="protein sequence ID" value="TDE59683.1"/>
    <property type="molecule type" value="Genomic_DNA"/>
</dbReference>
<dbReference type="CDD" id="cd16917">
    <property type="entry name" value="HATPase_UhpB-NarQ-NarX-like"/>
    <property type="match status" value="1"/>
</dbReference>
<dbReference type="GO" id="GO:0000155">
    <property type="term" value="F:phosphorelay sensor kinase activity"/>
    <property type="evidence" value="ECO:0007669"/>
    <property type="project" value="InterPro"/>
</dbReference>
<feature type="transmembrane region" description="Helical" evidence="11">
    <location>
        <begin position="260"/>
        <end position="282"/>
    </location>
</feature>
<proteinExistence type="predicted"/>
<feature type="transmembrane region" description="Helical" evidence="11">
    <location>
        <begin position="189"/>
        <end position="208"/>
    </location>
</feature>
<evidence type="ECO:0000259" key="14">
    <source>
        <dbReference type="Pfam" id="PF23539"/>
    </source>
</evidence>
<dbReference type="SUPFAM" id="SSF55874">
    <property type="entry name" value="ATPase domain of HSP90 chaperone/DNA topoisomerase II/histidine kinase"/>
    <property type="match status" value="1"/>
</dbReference>
<keyword evidence="4" id="KW-0808">Transferase</keyword>
<gene>
    <name evidence="15" type="ORF">E1295_01975</name>
</gene>
<keyword evidence="6 15" id="KW-0418">Kinase</keyword>
<evidence type="ECO:0000256" key="11">
    <source>
        <dbReference type="SAM" id="Phobius"/>
    </source>
</evidence>
<dbReference type="Pfam" id="PF07730">
    <property type="entry name" value="HisKA_3"/>
    <property type="match status" value="1"/>
</dbReference>
<keyword evidence="11" id="KW-0812">Transmembrane</keyword>
<dbReference type="GO" id="GO:0005524">
    <property type="term" value="F:ATP binding"/>
    <property type="evidence" value="ECO:0007669"/>
    <property type="project" value="UniProtKB-KW"/>
</dbReference>
<keyword evidence="3" id="KW-0597">Phosphoprotein</keyword>
<name>A0A4R5FWX8_9ACTN</name>
<keyword evidence="5" id="KW-0547">Nucleotide-binding</keyword>
<comment type="caution">
    <text evidence="15">The sequence shown here is derived from an EMBL/GenBank/DDBJ whole genome shotgun (WGS) entry which is preliminary data.</text>
</comment>
<accession>A0A4R5FWX8</accession>
<evidence type="ECO:0000256" key="5">
    <source>
        <dbReference type="ARBA" id="ARBA00022741"/>
    </source>
</evidence>
<evidence type="ECO:0000256" key="6">
    <source>
        <dbReference type="ARBA" id="ARBA00022777"/>
    </source>
</evidence>
<dbReference type="Proteomes" id="UP000295136">
    <property type="component" value="Unassembled WGS sequence"/>
</dbReference>
<evidence type="ECO:0000259" key="13">
    <source>
        <dbReference type="Pfam" id="PF07730"/>
    </source>
</evidence>
<feature type="domain" description="Histidine kinase/HSP90-like ATPase" evidence="12">
    <location>
        <begin position="424"/>
        <end position="515"/>
    </location>
</feature>
<evidence type="ECO:0000256" key="9">
    <source>
        <dbReference type="SAM" id="Coils"/>
    </source>
</evidence>
<evidence type="ECO:0000256" key="3">
    <source>
        <dbReference type="ARBA" id="ARBA00022553"/>
    </source>
</evidence>
<dbReference type="PANTHER" id="PTHR24421">
    <property type="entry name" value="NITRATE/NITRITE SENSOR PROTEIN NARX-RELATED"/>
    <property type="match status" value="1"/>
</dbReference>
<dbReference type="Pfam" id="PF02518">
    <property type="entry name" value="HATPase_c"/>
    <property type="match status" value="1"/>
</dbReference>
<dbReference type="Gene3D" id="1.20.5.1930">
    <property type="match status" value="1"/>
</dbReference>
<evidence type="ECO:0000256" key="1">
    <source>
        <dbReference type="ARBA" id="ARBA00000085"/>
    </source>
</evidence>